<comment type="caution">
    <text evidence="7">The sequence shown here is derived from an EMBL/GenBank/DDBJ whole genome shotgun (WGS) entry which is preliminary data.</text>
</comment>
<organism evidence="7 8">
    <name type="scientific">Kiloniella laminariae</name>
    <dbReference type="NCBI Taxonomy" id="454162"/>
    <lineage>
        <taxon>Bacteria</taxon>
        <taxon>Pseudomonadati</taxon>
        <taxon>Pseudomonadota</taxon>
        <taxon>Alphaproteobacteria</taxon>
        <taxon>Rhodospirillales</taxon>
        <taxon>Kiloniellaceae</taxon>
        <taxon>Kiloniella</taxon>
    </lineage>
</organism>
<evidence type="ECO:0000256" key="4">
    <source>
        <dbReference type="ARBA" id="ARBA00022679"/>
    </source>
</evidence>
<dbReference type="SUPFAM" id="SSF53335">
    <property type="entry name" value="S-adenosyl-L-methionine-dependent methyltransferases"/>
    <property type="match status" value="1"/>
</dbReference>
<dbReference type="InterPro" id="IPR012818">
    <property type="entry name" value="CbiE"/>
</dbReference>
<evidence type="ECO:0000313" key="7">
    <source>
        <dbReference type="EMBL" id="MCZ4280725.1"/>
    </source>
</evidence>
<dbReference type="NCBIfam" id="TIGR02467">
    <property type="entry name" value="CbiE"/>
    <property type="match status" value="1"/>
</dbReference>
<dbReference type="InterPro" id="IPR029063">
    <property type="entry name" value="SAM-dependent_MTases_sf"/>
</dbReference>
<dbReference type="SUPFAM" id="SSF53790">
    <property type="entry name" value="Tetrapyrrole methylase"/>
    <property type="match status" value="1"/>
</dbReference>
<evidence type="ECO:0000259" key="6">
    <source>
        <dbReference type="Pfam" id="PF00590"/>
    </source>
</evidence>
<dbReference type="InterPro" id="IPR000878">
    <property type="entry name" value="4pyrrol_Mease"/>
</dbReference>
<evidence type="ECO:0000256" key="1">
    <source>
        <dbReference type="ARBA" id="ARBA00004953"/>
    </source>
</evidence>
<proteinExistence type="predicted"/>
<keyword evidence="5" id="KW-0949">S-adenosyl-L-methionine</keyword>
<dbReference type="NCBIfam" id="TIGR02469">
    <property type="entry name" value="CbiT"/>
    <property type="match status" value="1"/>
</dbReference>
<evidence type="ECO:0000313" key="8">
    <source>
        <dbReference type="Proteomes" id="UP001069802"/>
    </source>
</evidence>
<keyword evidence="8" id="KW-1185">Reference proteome</keyword>
<gene>
    <name evidence="7" type="primary">cbiE</name>
    <name evidence="7" type="ORF">O4H49_08040</name>
</gene>
<dbReference type="InterPro" id="IPR014008">
    <property type="entry name" value="Cbl_synth_MTase_CbiT"/>
</dbReference>
<evidence type="ECO:0000256" key="5">
    <source>
        <dbReference type="ARBA" id="ARBA00022691"/>
    </source>
</evidence>
<evidence type="ECO:0000256" key="2">
    <source>
        <dbReference type="ARBA" id="ARBA00022573"/>
    </source>
</evidence>
<reference evidence="7" key="1">
    <citation type="submission" date="2022-12" db="EMBL/GenBank/DDBJ databases">
        <title>Bacterial isolates from different developmental stages of Nematostella vectensis.</title>
        <authorList>
            <person name="Fraune S."/>
        </authorList>
    </citation>
    <scope>NUCLEOTIDE SEQUENCE</scope>
    <source>
        <strain evidence="7">G21630-S1</strain>
    </source>
</reference>
<dbReference type="PANTHER" id="PTHR43182">
    <property type="entry name" value="COBALT-PRECORRIN-6B C(15)-METHYLTRANSFERASE (DECARBOXYLATING)"/>
    <property type="match status" value="1"/>
</dbReference>
<dbReference type="Proteomes" id="UP001069802">
    <property type="component" value="Unassembled WGS sequence"/>
</dbReference>
<dbReference type="PANTHER" id="PTHR43182:SF1">
    <property type="entry name" value="COBALT-PRECORRIN-7 C(5)-METHYLTRANSFERASE"/>
    <property type="match status" value="1"/>
</dbReference>
<feature type="domain" description="Tetrapyrrole methylase" evidence="6">
    <location>
        <begin position="7"/>
        <end position="183"/>
    </location>
</feature>
<sequence>MTQAAWLTILGIGEEGLDSLTPVARSLLNQAEVVVGGERHLAMLGEDPREQLVWGSPFSAMIKTVLARRGEKICVLATGDPMCFGVGATFAKQLPAEEMQVVPGISAYSLACARLGWPLMEVDLLTLHGRPLSLLQSHIQPGARLLMLSENGKTPGEVADLLTERGFGDSRITVLEHMGGESELRMEGVAHCWDHPAAADLNTIAVECIATRHARVFATTPGLPDDAFLNDGQMTKRIVRAATLAALTPVPGQLLWDLGAGCGSISIEWMRAARGARAVAVERNSERLTMIASNAQALGTPFLSVHDGALPSALVQLSEKGERPDAIFVGGGATSEGLFEHCWQLLNPGGRFVANVVTLEGENCLYEWHKKVGGELNRIAVSHASPVGPYHGWRSAMTVTQFVVTKEYGQ</sequence>
<dbReference type="CDD" id="cd11644">
    <property type="entry name" value="Precorrin-6Y-MT"/>
    <property type="match status" value="1"/>
</dbReference>
<protein>
    <submittedName>
        <fullName evidence="7">Precorrin-6y C5,15-methyltransferase (Decarboxylating) subunit CbiE</fullName>
    </submittedName>
</protein>
<comment type="pathway">
    <text evidence="1">Cofactor biosynthesis; adenosylcobalamin biosynthesis.</text>
</comment>
<keyword evidence="4" id="KW-0808">Transferase</keyword>
<dbReference type="EMBL" id="JAPWGY010000002">
    <property type="protein sequence ID" value="MCZ4280725.1"/>
    <property type="molecule type" value="Genomic_DNA"/>
</dbReference>
<keyword evidence="2" id="KW-0169">Cobalamin biosynthesis</keyword>
<dbReference type="InterPro" id="IPR006365">
    <property type="entry name" value="Cbl_synth_CobL"/>
</dbReference>
<name>A0ABT4LIG5_9PROT</name>
<dbReference type="InterPro" id="IPR050714">
    <property type="entry name" value="Cobalamin_biosynth_MTase"/>
</dbReference>
<evidence type="ECO:0000256" key="3">
    <source>
        <dbReference type="ARBA" id="ARBA00022603"/>
    </source>
</evidence>
<dbReference type="InterPro" id="IPR035996">
    <property type="entry name" value="4pyrrol_Methylase_sf"/>
</dbReference>
<dbReference type="InterPro" id="IPR014777">
    <property type="entry name" value="4pyrrole_Mease_sub1"/>
</dbReference>
<dbReference type="Gene3D" id="3.40.1010.10">
    <property type="entry name" value="Cobalt-precorrin-4 Transmethylase, Domain 1"/>
    <property type="match status" value="1"/>
</dbReference>
<keyword evidence="3" id="KW-0489">Methyltransferase</keyword>
<dbReference type="RefSeq" id="WP_269422908.1">
    <property type="nucleotide sequence ID" value="NZ_JAPWGY010000002.1"/>
</dbReference>
<dbReference type="Pfam" id="PF00590">
    <property type="entry name" value="TP_methylase"/>
    <property type="match status" value="1"/>
</dbReference>
<accession>A0ABT4LIG5</accession>
<dbReference type="PIRSF" id="PIRSF036428">
    <property type="entry name" value="CobL"/>
    <property type="match status" value="1"/>
</dbReference>
<dbReference type="Gene3D" id="3.40.50.150">
    <property type="entry name" value="Vaccinia Virus protein VP39"/>
    <property type="match status" value="1"/>
</dbReference>